<comment type="caution">
    <text evidence="1">The sequence shown here is derived from an EMBL/GenBank/DDBJ whole genome shotgun (WGS) entry which is preliminary data.</text>
</comment>
<dbReference type="Proteomes" id="UP001234202">
    <property type="component" value="Unassembled WGS sequence"/>
</dbReference>
<dbReference type="EMBL" id="JASBWV010000006">
    <property type="protein sequence ID" value="KAJ9126045.1"/>
    <property type="molecule type" value="Genomic_DNA"/>
</dbReference>
<evidence type="ECO:0000313" key="2">
    <source>
        <dbReference type="Proteomes" id="UP001234202"/>
    </source>
</evidence>
<proteinExistence type="predicted"/>
<protein>
    <submittedName>
        <fullName evidence="1">Uncharacterized protein</fullName>
    </submittedName>
</protein>
<evidence type="ECO:0000313" key="1">
    <source>
        <dbReference type="EMBL" id="KAJ9126045.1"/>
    </source>
</evidence>
<keyword evidence="2" id="KW-1185">Reference proteome</keyword>
<organism evidence="1 2">
    <name type="scientific">Naganishia onofrii</name>
    <dbReference type="NCBI Taxonomy" id="1851511"/>
    <lineage>
        <taxon>Eukaryota</taxon>
        <taxon>Fungi</taxon>
        <taxon>Dikarya</taxon>
        <taxon>Basidiomycota</taxon>
        <taxon>Agaricomycotina</taxon>
        <taxon>Tremellomycetes</taxon>
        <taxon>Filobasidiales</taxon>
        <taxon>Filobasidiaceae</taxon>
        <taxon>Naganishia</taxon>
    </lineage>
</organism>
<accession>A0ACC2XRP5</accession>
<reference evidence="1" key="1">
    <citation type="submission" date="2023-04" db="EMBL/GenBank/DDBJ databases">
        <title>Draft Genome sequencing of Naganishia species isolated from polar environments using Oxford Nanopore Technology.</title>
        <authorList>
            <person name="Leo P."/>
            <person name="Venkateswaran K."/>
        </authorList>
    </citation>
    <scope>NUCLEOTIDE SEQUENCE</scope>
    <source>
        <strain evidence="1">DBVPG 5303</strain>
    </source>
</reference>
<sequence length="1941" mass="218510">MAFIGSDGLEHQIKQLKAVIAQKDSQLTTILNEQHKKGELLDENKRARDDALYRVQAEADRADKAEKALALKSTTTDDSVSKLMNIWLTATQELSNTLMKLANAESTVNANNERIKKDEKEIERLQYELDSRLSNSSTSQSRIQEAHSALQVKIKSLEAQLQRVEAEKESLKVDASFADRNAAFRGHVAGGEREKDTVSGLERLVADLRQENIKLIEENKRNASASNTPSAPTAPIALRSPQVSKRRRRSLSFNGDSRIQQLQDEIEDLKDQLSRGADYAEVDKLKETLANVKKKALKLENEKMALERSTNKAIEQMQSQLESTNEELEYLRRNDGGEAVDELEKLKKTAKREKEMLESRMASLREELSTKTDSLARVEKRLEIMEEELHSVQAALAAAHQAEEESDKQLRVLRERYAGPDQGILQEKLNVASNQIAKLETELSNARDRLSSMAEDLKHAQAAASTAQSTGSATDSSASSSVAHFEKTIRKLQREVSALSREKDALQANIQENDDLLAEKDEQIFALQTRIPVPPSPGAPMKDDDSALQLVAMSGSLKERDEQLVAIQTQKVELERRLHLQDQRVTELNEQIATLVTDLAVAKTAFLDTEALQQSLRQVEQELQTTHTELKRKESELHSLNQEAETFRATARAAGESQNEQRILETTIQELRVRLDSLAEVEVQLKDAQAMLSDRLYVNAEVEDIKRKVEHLENETSRLQNKVEALEAEEFVARKGKEAALEHVSQLEGNIKAFEEQLVHDEEVYDKIISELREEKAYVLSLLGPSFRSLSEELIPDSNVDVKLSKALTEQESLKAQLQDVQETLANRSSATESGERDMALFQAQAREAEMRTRINNLRDEYDSIESMSSLKLAEAEEKESRLSRELQTLQSEHALSVDNVRALQSTIDILQSRIQESLEAAQEHTRVRERLVEVEAMLQTTSQTLERHAAHTEYHTAVIRELQGEIHEMSRRLGFAEIEYEVLLETSQTDQQTYDNAVIELQQRMSISASEAERQLEIVKSEYENARDTLRNEISTLRDNLSAVELSLQESTDTLKVSEDRVGKLRALLHEREKEVTLLRTSMAEIGQPVDGTALQLREEIAQLEARIERRNRQIALEQEKARKLAMNLELAQDTLEEQDNAIQNVKEELADCQEQKLGYETQIVLLKNQNAELVDKIQQMTGDTKCQQEKHNIIFAEQQDELLRSDITQHHLILQLVIHRSKRAQASLASDASSKQIDRLVFDISAARLRGQQATSMLRKTVEQHEQERRDSEMILEALQIQKQSLATELDVLRAELEVAVQGETQTEASSEKAIEELRNVVNVQRQEAALAQTEVNNTRNETTTLKELLNQVENDKMALTQTAEEAQERILQLEQSLVDTNNRLDENQSAMESDAVRRESKLMTELDSVQTECVALQQTIHRLEQELDAAKQRYDSSLKASKETEAVLILAKEGAEEEMTRRASERDNLRLERDALSAQLAAVQQALVQQQEARKRSEEQLQEAANDIRQKYEAAAESLAASSAHVSQLEATLEIAEDRCLHLSGEVHHAQDKLAVVQEEVATNQRRLVEVEQERSELATRVDSLGKTVAALRENETRLFAESEATRSDVAAKSASLVELEAVLQARQLDMESLHKLHADGLEELRSDLETSKRELEHAQEGQGEQSRQLESIGQELLEAKLALVAKTEEMQHLGARGNASEEMFNQIQKTVLALTRERDELTAEISEFANERADFNARLESMNNEMEEHMENLREAQKAKTSAQRKLEKLERKLKAMGETSVAIADKSKTISGVAETPMPLAPLPRQATYDAGFHVAAPSSGRKRARDPEQQTSTTAPALAAVFAPSPFERTARSPVKHLPGGRTAFTPNRTPNRPMAFVPTDENLGSKPSVFTPKMRILSDPSPFAKTATTPGSTFADEKLATLRTKLADMRTQNM</sequence>
<gene>
    <name evidence="1" type="ORF">QFC24_002317</name>
</gene>
<name>A0ACC2XRP5_9TREE</name>